<dbReference type="SUPFAM" id="SSF53448">
    <property type="entry name" value="Nucleotide-diphospho-sugar transferases"/>
    <property type="match status" value="1"/>
</dbReference>
<dbReference type="GO" id="GO:0016740">
    <property type="term" value="F:transferase activity"/>
    <property type="evidence" value="ECO:0007669"/>
    <property type="project" value="UniProtKB-KW"/>
</dbReference>
<accession>A0A4Y3I087</accession>
<dbReference type="AlphaFoldDB" id="A0A4Y3I087"/>
<protein>
    <submittedName>
        <fullName evidence="2">Glycosyl transferase family 2</fullName>
    </submittedName>
</protein>
<feature type="domain" description="Glycosyltransferase 2-like" evidence="1">
    <location>
        <begin position="3"/>
        <end position="116"/>
    </location>
</feature>
<dbReference type="PANTHER" id="PTHR43179:SF10">
    <property type="entry name" value="GLYCOSYL TRANSFERASE"/>
    <property type="match status" value="1"/>
</dbReference>
<evidence type="ECO:0000259" key="1">
    <source>
        <dbReference type="Pfam" id="PF00535"/>
    </source>
</evidence>
<dbReference type="InterPro" id="IPR001173">
    <property type="entry name" value="Glyco_trans_2-like"/>
</dbReference>
<proteinExistence type="predicted"/>
<dbReference type="Pfam" id="PF00535">
    <property type="entry name" value="Glycos_transf_2"/>
    <property type="match status" value="1"/>
</dbReference>
<evidence type="ECO:0000313" key="2">
    <source>
        <dbReference type="EMBL" id="GEA52826.1"/>
    </source>
</evidence>
<dbReference type="InterPro" id="IPR029044">
    <property type="entry name" value="Nucleotide-diphossugar_trans"/>
</dbReference>
<keyword evidence="2" id="KW-0808">Transferase</keyword>
<dbReference type="Gene3D" id="3.90.550.10">
    <property type="entry name" value="Spore Coat Polysaccharide Biosynthesis Protein SpsA, Chain A"/>
    <property type="match status" value="1"/>
</dbReference>
<keyword evidence="3" id="KW-1185">Reference proteome</keyword>
<sequence length="279" mass="32947">MLSISIVTYNNSIESLNKCLSSFINSSLIDIVCIYENSEVPCLQQEEVVKKHTKVIYCSDKRNLGYGFGHNQAFRLCHEKVHSKYHLVMNLDVEVSIETINTLVSYMETSPNTLHCMPKVLNSNLSIQHACKRLPSPLNLITRRFFPSFFNRISIQKQYELRSYDYSYVLNCPYLSGCFMLLRSRTFEQVGMFDTRFFMYPEDIDLTRRLHQIGKTECYPFVSIIHHHEQASYSSWRMTWVHVRSMIKYFNKWGWVLDSERRRSNTRIEETISLNSPKN</sequence>
<evidence type="ECO:0000313" key="3">
    <source>
        <dbReference type="Proteomes" id="UP000318717"/>
    </source>
</evidence>
<name>A0A4Y3I087_9VIBR</name>
<dbReference type="EMBL" id="BJLF01000027">
    <property type="protein sequence ID" value="GEA52826.1"/>
    <property type="molecule type" value="Genomic_DNA"/>
</dbReference>
<comment type="caution">
    <text evidence="2">The sequence shown here is derived from an EMBL/GenBank/DDBJ whole genome shotgun (WGS) entry which is preliminary data.</text>
</comment>
<organism evidence="2 3">
    <name type="scientific">Vibrio inusitatus NBRC 102082</name>
    <dbReference type="NCBI Taxonomy" id="1219070"/>
    <lineage>
        <taxon>Bacteria</taxon>
        <taxon>Pseudomonadati</taxon>
        <taxon>Pseudomonadota</taxon>
        <taxon>Gammaproteobacteria</taxon>
        <taxon>Vibrionales</taxon>
        <taxon>Vibrionaceae</taxon>
        <taxon>Vibrio</taxon>
    </lineage>
</organism>
<dbReference type="OrthoDB" id="5291101at2"/>
<reference evidence="2 3" key="1">
    <citation type="submission" date="2019-06" db="EMBL/GenBank/DDBJ databases">
        <title>Whole genome shotgun sequence of Vibrio inusitatus NBRC 102082.</title>
        <authorList>
            <person name="Hosoyama A."/>
            <person name="Uohara A."/>
            <person name="Ohji S."/>
            <person name="Ichikawa N."/>
        </authorList>
    </citation>
    <scope>NUCLEOTIDE SEQUENCE [LARGE SCALE GENOMIC DNA]</scope>
    <source>
        <strain evidence="2 3">NBRC 102082</strain>
    </source>
</reference>
<dbReference type="PANTHER" id="PTHR43179">
    <property type="entry name" value="RHAMNOSYLTRANSFERASE WBBL"/>
    <property type="match status" value="1"/>
</dbReference>
<gene>
    <name evidence="2" type="ORF">VIN01S_36300</name>
</gene>
<dbReference type="RefSeq" id="WP_141347230.1">
    <property type="nucleotide sequence ID" value="NZ_BJLF01000027.1"/>
</dbReference>
<dbReference type="Proteomes" id="UP000318717">
    <property type="component" value="Unassembled WGS sequence"/>
</dbReference>